<keyword evidence="2" id="KW-0813">Transport</keyword>
<dbReference type="PANTHER" id="PTHR32195:SF26">
    <property type="entry name" value="TRYPTOPHAN OR TYROSINE TRANSPORTER PROTEIN"/>
    <property type="match status" value="1"/>
</dbReference>
<evidence type="ECO:0000256" key="5">
    <source>
        <dbReference type="ARBA" id="ARBA00022692"/>
    </source>
</evidence>
<organism evidence="9 10">
    <name type="scientific">Effrenium voratum</name>
    <dbReference type="NCBI Taxonomy" id="2562239"/>
    <lineage>
        <taxon>Eukaryota</taxon>
        <taxon>Sar</taxon>
        <taxon>Alveolata</taxon>
        <taxon>Dinophyceae</taxon>
        <taxon>Suessiales</taxon>
        <taxon>Symbiodiniaceae</taxon>
        <taxon>Effrenium</taxon>
    </lineage>
</organism>
<keyword evidence="3" id="KW-1003">Cell membrane</keyword>
<sequence>MQAKGSKSLRCAWSWWVAWEEQAMTSGALADLLQYITFHQFQPRSSMVVPAASENRHRPSYGYNYRWANGKKFNVLSPDDLTDGILFVDSKKCFSLKHIRYQDVAQTKSAKSKKYACLSQKKPAGKARASKKIIKVMKKNARWGSDAAAAALVTGTAIGGGFLALPYTTAQSGFVPSLLVMVISWALLLFQARLLTDMLAEESDGEMVSFQALAERRLGRWGKLTVSALFLLLMMTTLVSQYAEAGKLLSSLTGLPQAPLRTFLALLLATFTWRCAVARTATLNSCLTLGFLLAGTLLFARGLPLAQWHRLNRSEWSGCGRCLRRSCKRASRGPTILQLFVYCEVIPTTQSMLRQPCRMKRAIFLGSALLLVVEAAWSALGLALVPDALGGLRRDPVAVLLGQGGFISSAVLALGLCAVLTTILGTNLALRSFFHENQRGALVYGLATLVPCIAPGSAFFGAIDFAGAYPVTLLWGVAPLLMALRQRPKVAFLLLMLIASLAARHAVVPWEALVSSNLLHDLRRLAGAGAARWA</sequence>
<feature type="transmembrane region" description="Helical" evidence="8">
    <location>
        <begin position="173"/>
        <end position="190"/>
    </location>
</feature>
<feature type="transmembrane region" description="Helical" evidence="8">
    <location>
        <begin position="362"/>
        <end position="385"/>
    </location>
</feature>
<dbReference type="GO" id="GO:0005886">
    <property type="term" value="C:plasma membrane"/>
    <property type="evidence" value="ECO:0007669"/>
    <property type="project" value="UniProtKB-SubCell"/>
</dbReference>
<keyword evidence="6 8" id="KW-1133">Transmembrane helix</keyword>
<dbReference type="Pfam" id="PF03222">
    <property type="entry name" value="Trp_Tyr_perm"/>
    <property type="match status" value="1"/>
</dbReference>
<gene>
    <name evidence="9" type="ORF">EVOR1521_LOCUS14458</name>
</gene>
<feature type="transmembrane region" description="Helical" evidence="8">
    <location>
        <begin position="224"/>
        <end position="243"/>
    </location>
</feature>
<evidence type="ECO:0000313" key="10">
    <source>
        <dbReference type="Proteomes" id="UP001178507"/>
    </source>
</evidence>
<keyword evidence="5 8" id="KW-0812">Transmembrane</keyword>
<evidence type="ECO:0000256" key="3">
    <source>
        <dbReference type="ARBA" id="ARBA00022475"/>
    </source>
</evidence>
<evidence type="ECO:0008006" key="11">
    <source>
        <dbReference type="Google" id="ProtNLM"/>
    </source>
</evidence>
<keyword evidence="10" id="KW-1185">Reference proteome</keyword>
<keyword evidence="4" id="KW-0997">Cell inner membrane</keyword>
<evidence type="ECO:0000256" key="2">
    <source>
        <dbReference type="ARBA" id="ARBA00022448"/>
    </source>
</evidence>
<comment type="subcellular location">
    <subcellularLocation>
        <location evidence="1">Cell inner membrane</location>
        <topology evidence="1">Multi-pass membrane protein</topology>
    </subcellularLocation>
</comment>
<dbReference type="Proteomes" id="UP001178507">
    <property type="component" value="Unassembled WGS sequence"/>
</dbReference>
<evidence type="ECO:0000256" key="4">
    <source>
        <dbReference type="ARBA" id="ARBA00022519"/>
    </source>
</evidence>
<accession>A0AA36ILI7</accession>
<reference evidence="9" key="1">
    <citation type="submission" date="2023-08" db="EMBL/GenBank/DDBJ databases">
        <authorList>
            <person name="Chen Y."/>
            <person name="Shah S."/>
            <person name="Dougan E. K."/>
            <person name="Thang M."/>
            <person name="Chan C."/>
        </authorList>
    </citation>
    <scope>NUCLEOTIDE SEQUENCE</scope>
</reference>
<feature type="transmembrane region" description="Helical" evidence="8">
    <location>
        <begin position="491"/>
        <end position="510"/>
    </location>
</feature>
<name>A0AA36ILI7_9DINO</name>
<evidence type="ECO:0000256" key="6">
    <source>
        <dbReference type="ARBA" id="ARBA00022989"/>
    </source>
</evidence>
<feature type="transmembrane region" description="Helical" evidence="8">
    <location>
        <begin position="405"/>
        <end position="430"/>
    </location>
</feature>
<feature type="transmembrane region" description="Helical" evidence="8">
    <location>
        <begin position="466"/>
        <end position="484"/>
    </location>
</feature>
<evidence type="ECO:0000256" key="7">
    <source>
        <dbReference type="ARBA" id="ARBA00023136"/>
    </source>
</evidence>
<dbReference type="PANTHER" id="PTHR32195">
    <property type="entry name" value="OS07G0662800 PROTEIN"/>
    <property type="match status" value="1"/>
</dbReference>
<comment type="caution">
    <text evidence="9">The sequence shown here is derived from an EMBL/GenBank/DDBJ whole genome shotgun (WGS) entry which is preliminary data.</text>
</comment>
<evidence type="ECO:0000313" key="9">
    <source>
        <dbReference type="EMBL" id="CAJ1388637.1"/>
    </source>
</evidence>
<dbReference type="AlphaFoldDB" id="A0AA36ILI7"/>
<dbReference type="InterPro" id="IPR018227">
    <property type="entry name" value="Amino_acid_transport_2"/>
</dbReference>
<proteinExistence type="predicted"/>
<feature type="transmembrane region" description="Helical" evidence="8">
    <location>
        <begin position="442"/>
        <end position="460"/>
    </location>
</feature>
<keyword evidence="7 8" id="KW-0472">Membrane</keyword>
<dbReference type="EMBL" id="CAUJNA010001724">
    <property type="protein sequence ID" value="CAJ1388637.1"/>
    <property type="molecule type" value="Genomic_DNA"/>
</dbReference>
<evidence type="ECO:0000256" key="8">
    <source>
        <dbReference type="SAM" id="Phobius"/>
    </source>
</evidence>
<dbReference type="GO" id="GO:0003333">
    <property type="term" value="P:amino acid transmembrane transport"/>
    <property type="evidence" value="ECO:0007669"/>
    <property type="project" value="InterPro"/>
</dbReference>
<feature type="transmembrane region" description="Helical" evidence="8">
    <location>
        <begin position="147"/>
        <end position="167"/>
    </location>
</feature>
<protein>
    <recommendedName>
        <fullName evidence="11">Tyrosine-specific transport protein</fullName>
    </recommendedName>
</protein>
<evidence type="ECO:0000256" key="1">
    <source>
        <dbReference type="ARBA" id="ARBA00004429"/>
    </source>
</evidence>